<accession>A0A975B1H3</accession>
<dbReference type="SUPFAM" id="SSF88713">
    <property type="entry name" value="Glycoside hydrolase/deacetylase"/>
    <property type="match status" value="1"/>
</dbReference>
<feature type="transmembrane region" description="Helical" evidence="2">
    <location>
        <begin position="20"/>
        <end position="41"/>
    </location>
</feature>
<keyword evidence="4" id="KW-1185">Reference proteome</keyword>
<dbReference type="Pfam" id="PF04748">
    <property type="entry name" value="Polysacc_deac_2"/>
    <property type="match status" value="1"/>
</dbReference>
<feature type="coiled-coil region" evidence="1">
    <location>
        <begin position="43"/>
        <end position="110"/>
    </location>
</feature>
<evidence type="ECO:0000256" key="2">
    <source>
        <dbReference type="SAM" id="Phobius"/>
    </source>
</evidence>
<organism evidence="3 4">
    <name type="scientific">Sulfurimonas aquatica</name>
    <dbReference type="NCBI Taxonomy" id="2672570"/>
    <lineage>
        <taxon>Bacteria</taxon>
        <taxon>Pseudomonadati</taxon>
        <taxon>Campylobacterota</taxon>
        <taxon>Epsilonproteobacteria</taxon>
        <taxon>Campylobacterales</taxon>
        <taxon>Sulfurimonadaceae</taxon>
        <taxon>Sulfurimonas</taxon>
    </lineage>
</organism>
<keyword evidence="2" id="KW-0812">Transmembrane</keyword>
<dbReference type="GO" id="GO:0005975">
    <property type="term" value="P:carbohydrate metabolic process"/>
    <property type="evidence" value="ECO:0007669"/>
    <property type="project" value="InterPro"/>
</dbReference>
<dbReference type="EMBL" id="CP046072">
    <property type="protein sequence ID" value="QSZ42506.1"/>
    <property type="molecule type" value="Genomic_DNA"/>
</dbReference>
<keyword evidence="1" id="KW-0175">Coiled coil</keyword>
<sequence length="351" mass="39676">MAKRKKITTKKKSTSKILSYIAWTLAIVALILSSVVTGYYFGYEAAKKEVAQLEKKEKEKRLGLLKELEKTVTVDKKQASVNKRLKEVLKKEVLKEKSSKQEVLKNAEKHYVSASHELEDVSLVNAPNIVKRKANVSSSKPRLSIIIDDVGTKSQVEAIKSLRLPLTMSFLPPSKARPHTSELASHEDNYMVHLPMEAQSFSAEEPDTLRITDSQATISSRVKSIKKLFPRVKYINNHTGSKFTADEVAMNRLIYALTKSSIYFVDSRTTAQTMAPKVLENLGMKYVARDVFLDHHMDKPYILEQIKKAIKTAKDNGSAIAIGHPHKNTLQALYESKKLLKEVELVYIHRL</sequence>
<dbReference type="Gene3D" id="3.20.20.370">
    <property type="entry name" value="Glycoside hydrolase/deacetylase"/>
    <property type="match status" value="1"/>
</dbReference>
<gene>
    <name evidence="3" type="ORF">GJV85_10415</name>
</gene>
<dbReference type="PANTHER" id="PTHR30105">
    <property type="entry name" value="UNCHARACTERIZED YIBQ-RELATED"/>
    <property type="match status" value="1"/>
</dbReference>
<evidence type="ECO:0000256" key="1">
    <source>
        <dbReference type="SAM" id="Coils"/>
    </source>
</evidence>
<keyword evidence="2" id="KW-0472">Membrane</keyword>
<reference evidence="3" key="1">
    <citation type="submission" date="2019-11" db="EMBL/GenBank/DDBJ databases">
        <authorList>
            <person name="Kojima H."/>
        </authorList>
    </citation>
    <scope>NUCLEOTIDE SEQUENCE</scope>
    <source>
        <strain evidence="3">H1576</strain>
    </source>
</reference>
<dbReference type="PANTHER" id="PTHR30105:SF2">
    <property type="entry name" value="DIVERGENT POLYSACCHARIDE DEACETYLASE SUPERFAMILY"/>
    <property type="match status" value="1"/>
</dbReference>
<evidence type="ECO:0000313" key="3">
    <source>
        <dbReference type="EMBL" id="QSZ42506.1"/>
    </source>
</evidence>
<dbReference type="Proteomes" id="UP000671852">
    <property type="component" value="Chromosome"/>
</dbReference>
<keyword evidence="2" id="KW-1133">Transmembrane helix</keyword>
<dbReference type="AlphaFoldDB" id="A0A975B1H3"/>
<reference evidence="3" key="2">
    <citation type="submission" date="2021-04" db="EMBL/GenBank/DDBJ databases">
        <title>Isolation and characterization of a novel species of the genus Sulfurimonas.</title>
        <authorList>
            <person name="Fukui M."/>
        </authorList>
    </citation>
    <scope>NUCLEOTIDE SEQUENCE</scope>
    <source>
        <strain evidence="3">H1576</strain>
    </source>
</reference>
<dbReference type="RefSeq" id="WP_207561323.1">
    <property type="nucleotide sequence ID" value="NZ_CP046072.1"/>
</dbReference>
<dbReference type="KEGG" id="saqt:GJV85_10415"/>
<dbReference type="InterPro" id="IPR011330">
    <property type="entry name" value="Glyco_hydro/deAcase_b/a-brl"/>
</dbReference>
<name>A0A975B1H3_9BACT</name>
<dbReference type="CDD" id="cd10936">
    <property type="entry name" value="CE4_DAC2"/>
    <property type="match status" value="1"/>
</dbReference>
<evidence type="ECO:0000313" key="4">
    <source>
        <dbReference type="Proteomes" id="UP000671852"/>
    </source>
</evidence>
<protein>
    <submittedName>
        <fullName evidence="3">Divergent polysaccharide deacetylase family protein</fullName>
    </submittedName>
</protein>
<proteinExistence type="predicted"/>
<dbReference type="InterPro" id="IPR006837">
    <property type="entry name" value="Divergent_DAC"/>
</dbReference>